<evidence type="ECO:0000256" key="1">
    <source>
        <dbReference type="SAM" id="Phobius"/>
    </source>
</evidence>
<reference evidence="2" key="1">
    <citation type="submission" date="2025-08" db="UniProtKB">
        <authorList>
            <consortium name="Ensembl"/>
        </authorList>
    </citation>
    <scope>IDENTIFICATION</scope>
</reference>
<dbReference type="Ensembl" id="ENSBJAT00000010590.1">
    <property type="protein sequence ID" value="ENSBJAP00000010293.1"/>
    <property type="gene ID" value="ENSBJAG00000007018.1"/>
</dbReference>
<organism evidence="2 3">
    <name type="scientific">Buteo japonicus</name>
    <dbReference type="NCBI Taxonomy" id="224669"/>
    <lineage>
        <taxon>Eukaryota</taxon>
        <taxon>Metazoa</taxon>
        <taxon>Chordata</taxon>
        <taxon>Craniata</taxon>
        <taxon>Vertebrata</taxon>
        <taxon>Euteleostomi</taxon>
        <taxon>Archelosauria</taxon>
        <taxon>Archosauria</taxon>
        <taxon>Dinosauria</taxon>
        <taxon>Saurischia</taxon>
        <taxon>Theropoda</taxon>
        <taxon>Coelurosauria</taxon>
        <taxon>Aves</taxon>
        <taxon>Neognathae</taxon>
        <taxon>Neoaves</taxon>
        <taxon>Telluraves</taxon>
        <taxon>Accipitrimorphae</taxon>
        <taxon>Accipitriformes</taxon>
        <taxon>Accipitridae</taxon>
        <taxon>Accipitrinae</taxon>
        <taxon>Buteo</taxon>
    </lineage>
</organism>
<name>A0A8C0B1M0_9AVES</name>
<keyword evidence="1" id="KW-1133">Transmembrane helix</keyword>
<evidence type="ECO:0000313" key="2">
    <source>
        <dbReference type="Ensembl" id="ENSBJAP00000010293.1"/>
    </source>
</evidence>
<keyword evidence="3" id="KW-1185">Reference proteome</keyword>
<keyword evidence="1" id="KW-0812">Transmembrane</keyword>
<sequence>MDNPSIITQVTNPKEEEILSCTQDKGELPSVFLHGFLFSFLFEGWFFFSGNRCLKMHVVTTCILQ</sequence>
<keyword evidence="1" id="KW-0472">Membrane</keyword>
<dbReference type="Proteomes" id="UP000694555">
    <property type="component" value="Unplaced"/>
</dbReference>
<proteinExistence type="predicted"/>
<reference evidence="2" key="2">
    <citation type="submission" date="2025-09" db="UniProtKB">
        <authorList>
            <consortium name="Ensembl"/>
        </authorList>
    </citation>
    <scope>IDENTIFICATION</scope>
</reference>
<evidence type="ECO:0000313" key="3">
    <source>
        <dbReference type="Proteomes" id="UP000694555"/>
    </source>
</evidence>
<protein>
    <submittedName>
        <fullName evidence="2">Uncharacterized protein</fullName>
    </submittedName>
</protein>
<feature type="transmembrane region" description="Helical" evidence="1">
    <location>
        <begin position="31"/>
        <end position="48"/>
    </location>
</feature>
<dbReference type="AlphaFoldDB" id="A0A8C0B1M0"/>
<accession>A0A8C0B1M0</accession>